<dbReference type="PANTHER" id="PTHR33747:SF1">
    <property type="entry name" value="ADENYLATE CYCLASE-ASSOCIATED CAP C-TERMINAL DOMAIN-CONTAINING PROTEIN"/>
    <property type="match status" value="1"/>
</dbReference>
<name>A0ABX7YXT1_9GAMM</name>
<dbReference type="InterPro" id="IPR048469">
    <property type="entry name" value="YchJ-like_M"/>
</dbReference>
<dbReference type="InterPro" id="IPR032710">
    <property type="entry name" value="NTF2-like_dom_sf"/>
</dbReference>
<dbReference type="Proteomes" id="UP000679575">
    <property type="component" value="Chromosome"/>
</dbReference>
<dbReference type="SUPFAM" id="SSF103642">
    <property type="entry name" value="Sec-C motif"/>
    <property type="match status" value="2"/>
</dbReference>
<evidence type="ECO:0000259" key="1">
    <source>
        <dbReference type="Pfam" id="PF17775"/>
    </source>
</evidence>
<sequence length="160" mass="18368">MEIDAKSNCPCGSGKQYSQCCQPYHQHQIPAPTPEALMRSRYAAFVLHLFGYLEKTHHPDFRHGLTATSLAQGKQPDWLTLNVISSEQQDCRGTVLFKAWYKIDGKLDAIYEQSNFLLVDKHWFYTDGEQYQTALPKRNDSCICGSGRKFKLCCMNKLLR</sequence>
<evidence type="ECO:0000313" key="2">
    <source>
        <dbReference type="EMBL" id="QUN07593.1"/>
    </source>
</evidence>
<keyword evidence="3" id="KW-1185">Reference proteome</keyword>
<evidence type="ECO:0000313" key="3">
    <source>
        <dbReference type="Proteomes" id="UP000679575"/>
    </source>
</evidence>
<feature type="domain" description="YchJ-like middle NTF2-like" evidence="1">
    <location>
        <begin position="33"/>
        <end position="128"/>
    </location>
</feature>
<dbReference type="NCBIfam" id="NF002486">
    <property type="entry name" value="PRK01752.1"/>
    <property type="match status" value="1"/>
</dbReference>
<dbReference type="InterPro" id="IPR004027">
    <property type="entry name" value="SEC_C_motif"/>
</dbReference>
<proteinExistence type="predicted"/>
<dbReference type="EMBL" id="CP073587">
    <property type="protein sequence ID" value="QUN07593.1"/>
    <property type="molecule type" value="Genomic_DNA"/>
</dbReference>
<reference evidence="2 3" key="1">
    <citation type="submission" date="2021-04" db="EMBL/GenBank/DDBJ databases">
        <title>Novel species identification of genus Shewanella.</title>
        <authorList>
            <person name="Liu G."/>
        </authorList>
    </citation>
    <scope>NUCLEOTIDE SEQUENCE [LARGE SCALE GENOMIC DNA]</scope>
    <source>
        <strain evidence="2 3">FJAT-54481</strain>
    </source>
</reference>
<dbReference type="Gene3D" id="3.10.450.50">
    <property type="match status" value="1"/>
</dbReference>
<accession>A0ABX7YXT1</accession>
<dbReference type="Pfam" id="PF17775">
    <property type="entry name" value="YchJ_M-like"/>
    <property type="match status" value="1"/>
</dbReference>
<organism evidence="2 3">
    <name type="scientific">Shewanella yunxiaonensis</name>
    <dbReference type="NCBI Taxonomy" id="2829809"/>
    <lineage>
        <taxon>Bacteria</taxon>
        <taxon>Pseudomonadati</taxon>
        <taxon>Pseudomonadota</taxon>
        <taxon>Gammaproteobacteria</taxon>
        <taxon>Alteromonadales</taxon>
        <taxon>Shewanellaceae</taxon>
        <taxon>Shewanella</taxon>
    </lineage>
</organism>
<dbReference type="SUPFAM" id="SSF54427">
    <property type="entry name" value="NTF2-like"/>
    <property type="match status" value="1"/>
</dbReference>
<gene>
    <name evidence="2" type="ORF">KDN34_09385</name>
</gene>
<dbReference type="PANTHER" id="PTHR33747">
    <property type="entry name" value="UPF0225 PROTEIN SCO1677"/>
    <property type="match status" value="1"/>
</dbReference>
<protein>
    <submittedName>
        <fullName evidence="2">YchJ family protein</fullName>
    </submittedName>
</protein>
<dbReference type="Pfam" id="PF02810">
    <property type="entry name" value="SEC-C"/>
    <property type="match status" value="2"/>
</dbReference>